<dbReference type="AlphaFoldDB" id="A0A7J9P0A5"/>
<organism evidence="2 3">
    <name type="scientific">Methanococcus maripaludis</name>
    <name type="common">Methanococcus deltae</name>
    <dbReference type="NCBI Taxonomy" id="39152"/>
    <lineage>
        <taxon>Archaea</taxon>
        <taxon>Methanobacteriati</taxon>
        <taxon>Methanobacteriota</taxon>
        <taxon>Methanomada group</taxon>
        <taxon>Methanococci</taxon>
        <taxon>Methanococcales</taxon>
        <taxon>Methanococcaceae</taxon>
        <taxon>Methanococcus</taxon>
    </lineage>
</organism>
<dbReference type="SUPFAM" id="SSF52206">
    <property type="entry name" value="Hypothetical protein MTH538"/>
    <property type="match status" value="1"/>
</dbReference>
<accession>A0A7J9P0A5</accession>
<reference evidence="2 3" key="1">
    <citation type="submission" date="2020-07" db="EMBL/GenBank/DDBJ databases">
        <title>Genomic Encyclopedia of Type Strains, Phase IV (KMG-V): Genome sequencing to study the core and pangenomes of soil and plant-associated prokaryotes.</title>
        <authorList>
            <person name="Whitman W."/>
        </authorList>
    </citation>
    <scope>NUCLEOTIDE SEQUENCE [LARGE SCALE GENOMIC DNA]</scope>
    <source>
        <strain evidence="2 3">S1</strain>
    </source>
</reference>
<protein>
    <recommendedName>
        <fullName evidence="1">Thoeris protein ThsB TIR-like domain-containing protein</fullName>
    </recommendedName>
</protein>
<proteinExistence type="predicted"/>
<dbReference type="InterPro" id="IPR015032">
    <property type="entry name" value="ThsB__TIR-like_domain"/>
</dbReference>
<sequence length="162" mass="18784">MARKVFYSFHYKPDVHRVARIRNIGAIEGNKPASDNDWEKVTNGGDSKIKEWIDNQLKGRSCTAVLIGEKTAGRRWINYEIKKSWEDKKGVFGIYIHNLVDLRGNQTKQGKNPFDLTVNGLNLSKVVKAYNPRQKISGNVYHHIKDNIEDWIEEAIEIRKKY</sequence>
<comment type="caution">
    <text evidence="2">The sequence shown here is derived from an EMBL/GenBank/DDBJ whole genome shotgun (WGS) entry which is preliminary data.</text>
</comment>
<dbReference type="InterPro" id="IPR036490">
    <property type="entry name" value="ThsB_TIR-like_sf"/>
</dbReference>
<evidence type="ECO:0000259" key="1">
    <source>
        <dbReference type="Pfam" id="PF08937"/>
    </source>
</evidence>
<dbReference type="EMBL" id="JACDUK010000002">
    <property type="protein sequence ID" value="MBA2852987.1"/>
    <property type="molecule type" value="Genomic_DNA"/>
</dbReference>
<dbReference type="Proteomes" id="UP000522365">
    <property type="component" value="Unassembled WGS sequence"/>
</dbReference>
<name>A0A7J9P0A5_METMI</name>
<feature type="domain" description="Thoeris protein ThsB TIR-like" evidence="1">
    <location>
        <begin position="6"/>
        <end position="99"/>
    </location>
</feature>
<gene>
    <name evidence="2" type="ORF">HNP89_000944</name>
</gene>
<dbReference type="RefSeq" id="WP_181504134.1">
    <property type="nucleotide sequence ID" value="NZ_JACDUK010000002.1"/>
</dbReference>
<dbReference type="Gene3D" id="3.40.50.9200">
    <property type="entry name" value="Hypothetical protein MTH538"/>
    <property type="match status" value="1"/>
</dbReference>
<evidence type="ECO:0000313" key="3">
    <source>
        <dbReference type="Proteomes" id="UP000522365"/>
    </source>
</evidence>
<dbReference type="Pfam" id="PF08937">
    <property type="entry name" value="ThsB_TIR"/>
    <property type="match status" value="1"/>
</dbReference>
<evidence type="ECO:0000313" key="2">
    <source>
        <dbReference type="EMBL" id="MBA2852987.1"/>
    </source>
</evidence>